<name>A0ABR0M7Q3_9PEZI</name>
<feature type="region of interest" description="Disordered" evidence="7">
    <location>
        <begin position="38"/>
        <end position="81"/>
    </location>
</feature>
<evidence type="ECO:0000256" key="1">
    <source>
        <dbReference type="ARBA" id="ARBA00004173"/>
    </source>
</evidence>
<evidence type="ECO:0000256" key="4">
    <source>
        <dbReference type="ARBA" id="ARBA00023128"/>
    </source>
</evidence>
<protein>
    <recommendedName>
        <fullName evidence="6">Large ribosomal subunit protein mL50</fullName>
    </recommendedName>
</protein>
<gene>
    <name evidence="8" type="ORF">LTR16_002726</name>
</gene>
<keyword evidence="5" id="KW-0687">Ribonucleoprotein</keyword>
<proteinExistence type="inferred from homology"/>
<evidence type="ECO:0000256" key="3">
    <source>
        <dbReference type="ARBA" id="ARBA00022980"/>
    </source>
</evidence>
<dbReference type="Proteomes" id="UP001357485">
    <property type="component" value="Unassembled WGS sequence"/>
</dbReference>
<reference evidence="8 9" key="1">
    <citation type="submission" date="2023-08" db="EMBL/GenBank/DDBJ databases">
        <title>Black Yeasts Isolated from many extreme environments.</title>
        <authorList>
            <person name="Coleine C."/>
            <person name="Stajich J.E."/>
            <person name="Selbmann L."/>
        </authorList>
    </citation>
    <scope>NUCLEOTIDE SEQUENCE [LARGE SCALE GENOMIC DNA]</scope>
    <source>
        <strain evidence="8 9">CCFEE 536</strain>
    </source>
</reference>
<evidence type="ECO:0000256" key="5">
    <source>
        <dbReference type="ARBA" id="ARBA00023274"/>
    </source>
</evidence>
<organism evidence="8 9">
    <name type="scientific">Cryomyces antarcticus</name>
    <dbReference type="NCBI Taxonomy" id="329879"/>
    <lineage>
        <taxon>Eukaryota</taxon>
        <taxon>Fungi</taxon>
        <taxon>Dikarya</taxon>
        <taxon>Ascomycota</taxon>
        <taxon>Pezizomycotina</taxon>
        <taxon>Dothideomycetes</taxon>
        <taxon>Dothideomycetes incertae sedis</taxon>
        <taxon>Cryomyces</taxon>
    </lineage>
</organism>
<comment type="subcellular location">
    <subcellularLocation>
        <location evidence="1">Mitochondrion</location>
    </subcellularLocation>
</comment>
<dbReference type="InterPro" id="IPR018305">
    <property type="entry name" value="Ribosomal_m50"/>
</dbReference>
<evidence type="ECO:0000256" key="2">
    <source>
        <dbReference type="ARBA" id="ARBA00008860"/>
    </source>
</evidence>
<keyword evidence="9" id="KW-1185">Reference proteome</keyword>
<sequence length="314" mass="35859">MKRLPRAARSVDLLLDISRPTSICRSCRLRAAQQSALSTSAIHRGGPVPSTERIRKRIYGTENPPGQEDPYARNSPLRQTPETREELRALEAEDDTYVQKATPEFSELANMYEPANSWDSLEWVGGEDYVEALKDNGEPYVGFMPEIKVQDNDEIRAALRRAVVEVYTLHYAGREDLTDVCNARHNDDDFESLLDRNYEWLALSIKEPRIKFAIVKRVMQLTGIRLSDYAIQTSLTVEALLQRLTTKPKPKKLAEALHADSRFANLQNVKLFERRVTPIDKEKQVGRWKVIEEALVNRICLLPDTTKSVPVELI</sequence>
<evidence type="ECO:0000256" key="7">
    <source>
        <dbReference type="SAM" id="MobiDB-lite"/>
    </source>
</evidence>
<keyword evidence="3" id="KW-0689">Ribosomal protein</keyword>
<accession>A0ABR0M7Q3</accession>
<comment type="caution">
    <text evidence="8">The sequence shown here is derived from an EMBL/GenBank/DDBJ whole genome shotgun (WGS) entry which is preliminary data.</text>
</comment>
<comment type="similarity">
    <text evidence="2">Belongs to the mitochondrion-specific ribosomal protein mL50 family.</text>
</comment>
<keyword evidence="4" id="KW-0496">Mitochondrion</keyword>
<evidence type="ECO:0000313" key="9">
    <source>
        <dbReference type="Proteomes" id="UP001357485"/>
    </source>
</evidence>
<dbReference type="Pfam" id="PF10501">
    <property type="entry name" value="Ribosomal_L50"/>
    <property type="match status" value="1"/>
</dbReference>
<evidence type="ECO:0000256" key="6">
    <source>
        <dbReference type="ARBA" id="ARBA00035183"/>
    </source>
</evidence>
<evidence type="ECO:0000313" key="8">
    <source>
        <dbReference type="EMBL" id="KAK5290105.1"/>
    </source>
</evidence>
<dbReference type="EMBL" id="JAVRRA010000232">
    <property type="protein sequence ID" value="KAK5290105.1"/>
    <property type="molecule type" value="Genomic_DNA"/>
</dbReference>